<reference evidence="2 3" key="1">
    <citation type="submission" date="2019-09" db="EMBL/GenBank/DDBJ databases">
        <title>FDA dAtabase for Regulatory Grade micrObial Sequences (FDA-ARGOS): Supporting development and validation of Infectious Disease Dx tests.</title>
        <authorList>
            <person name="Sciortino C."/>
            <person name="Tallon L."/>
            <person name="Sadzewicz L."/>
            <person name="Vavikolanu K."/>
            <person name="Mehta A."/>
            <person name="Aluvathingal J."/>
            <person name="Nadendla S."/>
            <person name="Nandy P."/>
            <person name="Geyer C."/>
            <person name="Yan Y."/>
            <person name="Sichtig H."/>
        </authorList>
    </citation>
    <scope>NUCLEOTIDE SEQUENCE [LARGE SCALE GENOMIC DNA]</scope>
    <source>
        <strain evidence="2 3">FDAARGOS_664</strain>
    </source>
</reference>
<dbReference type="OrthoDB" id="8968951at2"/>
<dbReference type="Pfam" id="PF06551">
    <property type="entry name" value="DUF1120"/>
    <property type="match status" value="1"/>
</dbReference>
<proteinExistence type="predicted"/>
<dbReference type="Proteomes" id="UP000322822">
    <property type="component" value="Chromosome 1"/>
</dbReference>
<accession>A0A5P2GYN7</accession>
<sequence length="254" mass="25939">MQASQSSIAFRIMSRAVPNPSPDRAHPPSARPSPRRLLPRCERNLIAALAALASLAAGILPGAAAAASSTPFSIGASLVPASCNVSLSQATLDFGDIPASTLSKTTSTKLPARDVTVTVACDAPASVALAMTDNRQGSESRDIGNPTLFGLGMVNSRAVGNFTLATRNSVGDGNATDPISRIGAGAWARLSGDLSGASDYQLSWAPKGGNTPGTFTTLQQTFAVSLEIAAINDLPPLNQGVAIDGSMTFSVVYL</sequence>
<feature type="region of interest" description="Disordered" evidence="1">
    <location>
        <begin position="14"/>
        <end position="37"/>
    </location>
</feature>
<evidence type="ECO:0000256" key="1">
    <source>
        <dbReference type="SAM" id="MobiDB-lite"/>
    </source>
</evidence>
<dbReference type="InterPro" id="IPR010546">
    <property type="entry name" value="DUF1120"/>
</dbReference>
<gene>
    <name evidence="2" type="ORF">FOB72_01200</name>
</gene>
<protein>
    <submittedName>
        <fullName evidence="2">DUF1120 domain-containing protein</fullName>
    </submittedName>
</protein>
<dbReference type="AlphaFoldDB" id="A0A5P2GYN7"/>
<evidence type="ECO:0000313" key="2">
    <source>
        <dbReference type="EMBL" id="QET00787.1"/>
    </source>
</evidence>
<name>A0A5P2GYN7_9BURK</name>
<dbReference type="EMBL" id="CP044065">
    <property type="protein sequence ID" value="QET00787.1"/>
    <property type="molecule type" value="Genomic_DNA"/>
</dbReference>
<organism evidence="2 3">
    <name type="scientific">Cupriavidus pauculus</name>
    <dbReference type="NCBI Taxonomy" id="82633"/>
    <lineage>
        <taxon>Bacteria</taxon>
        <taxon>Pseudomonadati</taxon>
        <taxon>Pseudomonadota</taxon>
        <taxon>Betaproteobacteria</taxon>
        <taxon>Burkholderiales</taxon>
        <taxon>Burkholderiaceae</taxon>
        <taxon>Cupriavidus</taxon>
    </lineage>
</organism>
<evidence type="ECO:0000313" key="3">
    <source>
        <dbReference type="Proteomes" id="UP000322822"/>
    </source>
</evidence>